<evidence type="ECO:0000256" key="3">
    <source>
        <dbReference type="ARBA" id="ARBA00022618"/>
    </source>
</evidence>
<dbReference type="InterPro" id="IPR011922">
    <property type="entry name" value="Cell_div_FtsL"/>
</dbReference>
<dbReference type="Pfam" id="PF04999">
    <property type="entry name" value="FtsL"/>
    <property type="match status" value="1"/>
</dbReference>
<keyword evidence="7 8" id="KW-0131">Cell cycle</keyword>
<proteinExistence type="inferred from homology"/>
<dbReference type="Proteomes" id="UP001163726">
    <property type="component" value="Chromosome"/>
</dbReference>
<keyword evidence="11" id="KW-1185">Reference proteome</keyword>
<comment type="subunit">
    <text evidence="8">Part of a complex composed of FtsB, FtsL and FtsQ.</text>
</comment>
<reference evidence="10" key="1">
    <citation type="submission" date="2022-10" db="EMBL/GenBank/DDBJ databases">
        <title>Catenovulum adriacola sp. nov. isolated in the Harbour of Susak.</title>
        <authorList>
            <person name="Schoch T."/>
            <person name="Reich S.J."/>
            <person name="Stoeferle S."/>
            <person name="Flaiz M."/>
            <person name="Kazda M."/>
            <person name="Riedel C.U."/>
            <person name="Duerre P."/>
        </authorList>
    </citation>
    <scope>NUCLEOTIDE SEQUENCE</scope>
    <source>
        <strain evidence="10">TS8</strain>
    </source>
</reference>
<keyword evidence="3 8" id="KW-0132">Cell division</keyword>
<evidence type="ECO:0000313" key="11">
    <source>
        <dbReference type="Proteomes" id="UP001163726"/>
    </source>
</evidence>
<dbReference type="HAMAP" id="MF_00910">
    <property type="entry name" value="FtsL"/>
    <property type="match status" value="1"/>
</dbReference>
<evidence type="ECO:0000256" key="1">
    <source>
        <dbReference type="ARBA" id="ARBA00004401"/>
    </source>
</evidence>
<dbReference type="GO" id="GO:0051301">
    <property type="term" value="P:cell division"/>
    <property type="evidence" value="ECO:0007669"/>
    <property type="project" value="UniProtKB-KW"/>
</dbReference>
<dbReference type="RefSeq" id="WP_268073949.1">
    <property type="nucleotide sequence ID" value="NZ_CP109965.1"/>
</dbReference>
<evidence type="ECO:0000256" key="6">
    <source>
        <dbReference type="ARBA" id="ARBA00023136"/>
    </source>
</evidence>
<protein>
    <recommendedName>
        <fullName evidence="8 9">Cell division protein FtsL</fullName>
    </recommendedName>
</protein>
<dbReference type="PANTHER" id="PTHR37479:SF1">
    <property type="entry name" value="CELL DIVISION PROTEIN FTSL"/>
    <property type="match status" value="1"/>
</dbReference>
<keyword evidence="8" id="KW-0997">Cell inner membrane</keyword>
<keyword evidence="2 8" id="KW-1003">Cell membrane</keyword>
<evidence type="ECO:0000256" key="9">
    <source>
        <dbReference type="NCBIfam" id="TIGR02209"/>
    </source>
</evidence>
<sequence>MSQINKRKHKSVDKARQPSLVKSIVSDWLAQKVTIFLLICVLASAYAVIYYAWSNRQLNTQLQRLLEDKDKLDIDWRHMLIENNVLSEHNRVEQIAKDELNMLRPKGEQEIIIKVP</sequence>
<evidence type="ECO:0000256" key="4">
    <source>
        <dbReference type="ARBA" id="ARBA00022692"/>
    </source>
</evidence>
<evidence type="ECO:0000256" key="8">
    <source>
        <dbReference type="HAMAP-Rule" id="MF_00910"/>
    </source>
</evidence>
<dbReference type="NCBIfam" id="TIGR02209">
    <property type="entry name" value="ftsL_broad"/>
    <property type="match status" value="1"/>
</dbReference>
<evidence type="ECO:0000256" key="5">
    <source>
        <dbReference type="ARBA" id="ARBA00022989"/>
    </source>
</evidence>
<keyword evidence="6 8" id="KW-0472">Membrane</keyword>
<comment type="subcellular location">
    <subcellularLocation>
        <location evidence="8">Cell inner membrane</location>
        <topology evidence="8">Single-pass type II membrane protein</topology>
    </subcellularLocation>
    <subcellularLocation>
        <location evidence="1">Cell membrane</location>
        <topology evidence="1">Single-pass type II membrane protein</topology>
    </subcellularLocation>
    <text evidence="8">Localizes to the division septum where it forms a ring structure.</text>
</comment>
<gene>
    <name evidence="8 10" type="primary">ftsL</name>
    <name evidence="10" type="ORF">OLW01_10935</name>
</gene>
<organism evidence="10 11">
    <name type="scientific">Catenovulum adriaticum</name>
    <dbReference type="NCBI Taxonomy" id="2984846"/>
    <lineage>
        <taxon>Bacteria</taxon>
        <taxon>Pseudomonadati</taxon>
        <taxon>Pseudomonadota</taxon>
        <taxon>Gammaproteobacteria</taxon>
        <taxon>Alteromonadales</taxon>
        <taxon>Alteromonadaceae</taxon>
        <taxon>Catenovulum</taxon>
    </lineage>
</organism>
<accession>A0ABY7AJA2</accession>
<evidence type="ECO:0000256" key="2">
    <source>
        <dbReference type="ARBA" id="ARBA00022475"/>
    </source>
</evidence>
<name>A0ABY7AJA2_9ALTE</name>
<keyword evidence="5 8" id="KW-1133">Transmembrane helix</keyword>
<dbReference type="EMBL" id="CP109965">
    <property type="protein sequence ID" value="WAJ69665.1"/>
    <property type="molecule type" value="Genomic_DNA"/>
</dbReference>
<comment type="similarity">
    <text evidence="8">Belongs to the FtsL family.</text>
</comment>
<evidence type="ECO:0000313" key="10">
    <source>
        <dbReference type="EMBL" id="WAJ69665.1"/>
    </source>
</evidence>
<feature type="transmembrane region" description="Helical" evidence="8">
    <location>
        <begin position="33"/>
        <end position="53"/>
    </location>
</feature>
<evidence type="ECO:0000256" key="7">
    <source>
        <dbReference type="ARBA" id="ARBA00023306"/>
    </source>
</evidence>
<keyword evidence="4 8" id="KW-0812">Transmembrane</keyword>
<comment type="function">
    <text evidence="8">Essential cell division protein. May link together the upstream cell division proteins, which are predominantly cytoplasmic, with the downstream cell division proteins, which are predominantly periplasmic.</text>
</comment>
<dbReference type="PANTHER" id="PTHR37479">
    <property type="entry name" value="CELL DIVISION PROTEIN FTSL"/>
    <property type="match status" value="1"/>
</dbReference>